<dbReference type="NCBIfam" id="TIGR03087">
    <property type="entry name" value="stp1"/>
    <property type="match status" value="1"/>
</dbReference>
<dbReference type="SUPFAM" id="SSF53756">
    <property type="entry name" value="UDP-Glycosyltransferase/glycogen phosphorylase"/>
    <property type="match status" value="1"/>
</dbReference>
<dbReference type="PANTHER" id="PTHR12526:SF600">
    <property type="entry name" value="GLYCOSYL TRANSFERASE GROUP 1"/>
    <property type="match status" value="1"/>
</dbReference>
<dbReference type="InterPro" id="IPR017521">
    <property type="entry name" value="Sugar_tfrase_PEP-CTERM_Stp1"/>
</dbReference>
<protein>
    <submittedName>
        <fullName evidence="1">Glycosyl transferase, group 1</fullName>
    </submittedName>
</protein>
<evidence type="ECO:0000313" key="2">
    <source>
        <dbReference type="Proteomes" id="UP000005695"/>
    </source>
</evidence>
<dbReference type="Gene3D" id="3.40.50.2000">
    <property type="entry name" value="Glycogen Phosphorylase B"/>
    <property type="match status" value="2"/>
</dbReference>
<keyword evidence="1" id="KW-0808">Transferase</keyword>
<organism evidence="1 2">
    <name type="scientific">Desulfuromonas acetoxidans (strain DSM 684 / 11070)</name>
    <dbReference type="NCBI Taxonomy" id="281689"/>
    <lineage>
        <taxon>Bacteria</taxon>
        <taxon>Pseudomonadati</taxon>
        <taxon>Thermodesulfobacteriota</taxon>
        <taxon>Desulfuromonadia</taxon>
        <taxon>Desulfuromonadales</taxon>
        <taxon>Desulfuromonadaceae</taxon>
        <taxon>Desulfuromonas</taxon>
    </lineage>
</organism>
<evidence type="ECO:0000313" key="1">
    <source>
        <dbReference type="EMBL" id="EAT17302.1"/>
    </source>
</evidence>
<dbReference type="GO" id="GO:0016757">
    <property type="term" value="F:glycosyltransferase activity"/>
    <property type="evidence" value="ECO:0007669"/>
    <property type="project" value="TreeGrafter"/>
</dbReference>
<proteinExistence type="predicted"/>
<dbReference type="PANTHER" id="PTHR12526">
    <property type="entry name" value="GLYCOSYLTRANSFERASE"/>
    <property type="match status" value="1"/>
</dbReference>
<name>Q1K401_DESA6</name>
<comment type="caution">
    <text evidence="1">The sequence shown here is derived from an EMBL/GenBank/DDBJ whole genome shotgun (WGS) entry which is preliminary data.</text>
</comment>
<dbReference type="AlphaFoldDB" id="Q1K401"/>
<dbReference type="CDD" id="cd03801">
    <property type="entry name" value="GT4_PimA-like"/>
    <property type="match status" value="1"/>
</dbReference>
<accession>Q1K401</accession>
<sequence length="288" mass="32741">MADYVFRSRHWPERFHHVTLLDDLIDVDSEKWLQYAEKKTPLMRWLYRREGRLLRTFEQRIVHEFDRVFLVSEEEKNVLGEHVNVDKVEALSNGVDLDYFSLCGVDQQRFSTEPCKLVFSGAMDYWPNVEGAVWFAEKIFPLIRQQVPEVSFCIAGRNPTPAVRALEKIPGIDVTGTVPDMRDHLATATICVVPLLIARGIQNKVLEAMAMERPVVATRGAATGTHAVDGEELIVADDEATMAAAIIDLLDDEPRRREMGTNARAYVERQHSWASHLQQLNGIIEESA</sequence>
<dbReference type="EMBL" id="AAEW02000001">
    <property type="protein sequence ID" value="EAT17302.1"/>
    <property type="molecule type" value="Genomic_DNA"/>
</dbReference>
<dbReference type="Proteomes" id="UP000005695">
    <property type="component" value="Unassembled WGS sequence"/>
</dbReference>
<gene>
    <name evidence="1" type="ORF">Dace_3168</name>
</gene>
<keyword evidence="2" id="KW-1185">Reference proteome</keyword>
<reference evidence="1" key="2">
    <citation type="submission" date="2006-05" db="EMBL/GenBank/DDBJ databases">
        <title>Sequencing of the draft genome and assembly of Desulfuromonas acetoxidans DSM 684.</title>
        <authorList>
            <consortium name="US DOE Joint Genome Institute (JGI-PGF)"/>
            <person name="Copeland A."/>
            <person name="Lucas S."/>
            <person name="Lapidus A."/>
            <person name="Barry K."/>
            <person name="Detter J.C."/>
            <person name="Glavina del Rio T."/>
            <person name="Hammon N."/>
            <person name="Israni S."/>
            <person name="Dalin E."/>
            <person name="Tice H."/>
            <person name="Bruce D."/>
            <person name="Pitluck S."/>
            <person name="Richardson P."/>
        </authorList>
    </citation>
    <scope>NUCLEOTIDE SEQUENCE [LARGE SCALE GENOMIC DNA]</scope>
    <source>
        <strain evidence="1">DSM 684</strain>
    </source>
</reference>
<reference evidence="1" key="1">
    <citation type="submission" date="2006-05" db="EMBL/GenBank/DDBJ databases">
        <title>Annotation of the draft genome assembly of Desulfuromonas acetoxidans DSM 684.</title>
        <authorList>
            <consortium name="US DOE Joint Genome Institute (JGI-ORNL)"/>
            <person name="Larimer F."/>
            <person name="Land M."/>
            <person name="Hauser L."/>
        </authorList>
    </citation>
    <scope>NUCLEOTIDE SEQUENCE [LARGE SCALE GENOMIC DNA]</scope>
    <source>
        <strain evidence="1">DSM 684</strain>
    </source>
</reference>
<dbReference type="Pfam" id="PF13692">
    <property type="entry name" value="Glyco_trans_1_4"/>
    <property type="match status" value="1"/>
</dbReference>